<comment type="caution">
    <text evidence="2">The sequence shown here is derived from an EMBL/GenBank/DDBJ whole genome shotgun (WGS) entry which is preliminary data.</text>
</comment>
<sequence length="109" mass="11212">MAQSSSELSVSGSAPGTSGSLESRTSISGAPDPACRNEVKYVCNVLFPRALSLAFSVIGDLLFISSRAAVSSSRALFFSLRFSCSKTAAARTACRASPPDPSALSMATN</sequence>
<evidence type="ECO:0000256" key="1">
    <source>
        <dbReference type="SAM" id="MobiDB-lite"/>
    </source>
</evidence>
<gene>
    <name evidence="2" type="ORF">KC19_VG140100</name>
</gene>
<dbReference type="Proteomes" id="UP000822688">
    <property type="component" value="Chromosome V"/>
</dbReference>
<dbReference type="AlphaFoldDB" id="A0A8T0HQJ1"/>
<dbReference type="EMBL" id="CM026426">
    <property type="protein sequence ID" value="KAG0573005.1"/>
    <property type="molecule type" value="Genomic_DNA"/>
</dbReference>
<reference evidence="2" key="1">
    <citation type="submission" date="2020-06" db="EMBL/GenBank/DDBJ databases">
        <title>WGS assembly of Ceratodon purpureus strain R40.</title>
        <authorList>
            <person name="Carey S.B."/>
            <person name="Jenkins J."/>
            <person name="Shu S."/>
            <person name="Lovell J.T."/>
            <person name="Sreedasyam A."/>
            <person name="Maumus F."/>
            <person name="Tiley G.P."/>
            <person name="Fernandez-Pozo N."/>
            <person name="Barry K."/>
            <person name="Chen C."/>
            <person name="Wang M."/>
            <person name="Lipzen A."/>
            <person name="Daum C."/>
            <person name="Saski C.A."/>
            <person name="Payton A.C."/>
            <person name="Mcbreen J.C."/>
            <person name="Conrad R.E."/>
            <person name="Kollar L.M."/>
            <person name="Olsson S."/>
            <person name="Huttunen S."/>
            <person name="Landis J.B."/>
            <person name="Wickett N.J."/>
            <person name="Johnson M.G."/>
            <person name="Rensing S.A."/>
            <person name="Grimwood J."/>
            <person name="Schmutz J."/>
            <person name="Mcdaniel S.F."/>
        </authorList>
    </citation>
    <scope>NUCLEOTIDE SEQUENCE</scope>
    <source>
        <strain evidence="2">R40</strain>
    </source>
</reference>
<organism evidence="2 3">
    <name type="scientific">Ceratodon purpureus</name>
    <name type="common">Fire moss</name>
    <name type="synonym">Dicranum purpureum</name>
    <dbReference type="NCBI Taxonomy" id="3225"/>
    <lineage>
        <taxon>Eukaryota</taxon>
        <taxon>Viridiplantae</taxon>
        <taxon>Streptophyta</taxon>
        <taxon>Embryophyta</taxon>
        <taxon>Bryophyta</taxon>
        <taxon>Bryophytina</taxon>
        <taxon>Bryopsida</taxon>
        <taxon>Dicranidae</taxon>
        <taxon>Pseudoditrichales</taxon>
        <taxon>Ditrichaceae</taxon>
        <taxon>Ceratodon</taxon>
    </lineage>
</organism>
<name>A0A8T0HQJ1_CERPU</name>
<evidence type="ECO:0000313" key="3">
    <source>
        <dbReference type="Proteomes" id="UP000822688"/>
    </source>
</evidence>
<proteinExistence type="predicted"/>
<protein>
    <submittedName>
        <fullName evidence="2">Uncharacterized protein</fullName>
    </submittedName>
</protein>
<feature type="compositionally biased region" description="Polar residues" evidence="1">
    <location>
        <begin position="1"/>
        <end position="28"/>
    </location>
</feature>
<keyword evidence="3" id="KW-1185">Reference proteome</keyword>
<accession>A0A8T0HQJ1</accession>
<feature type="region of interest" description="Disordered" evidence="1">
    <location>
        <begin position="1"/>
        <end position="34"/>
    </location>
</feature>
<evidence type="ECO:0000313" key="2">
    <source>
        <dbReference type="EMBL" id="KAG0573005.1"/>
    </source>
</evidence>